<evidence type="ECO:0000259" key="9">
    <source>
        <dbReference type="Pfam" id="PF00814"/>
    </source>
</evidence>
<evidence type="ECO:0000256" key="8">
    <source>
        <dbReference type="HAMAP-Rule" id="MF_01445"/>
    </source>
</evidence>
<evidence type="ECO:0000256" key="6">
    <source>
        <dbReference type="ARBA" id="ARBA00023315"/>
    </source>
</evidence>
<dbReference type="PRINTS" id="PR00789">
    <property type="entry name" value="OSIALOPTASE"/>
</dbReference>
<comment type="subcellular location">
    <subcellularLocation>
        <location evidence="8">Cytoplasm</location>
    </subcellularLocation>
</comment>
<dbReference type="EC" id="2.3.1.234" evidence="8"/>
<proteinExistence type="inferred from homology"/>
<dbReference type="GO" id="GO:0005737">
    <property type="term" value="C:cytoplasm"/>
    <property type="evidence" value="ECO:0007669"/>
    <property type="project" value="UniProtKB-SubCell"/>
</dbReference>
<evidence type="ECO:0000256" key="4">
    <source>
        <dbReference type="ARBA" id="ARBA00022723"/>
    </source>
</evidence>
<dbReference type="FunFam" id="3.30.420.40:FF:000040">
    <property type="entry name" value="tRNA N6-adenosine threonylcarbamoyltransferase"/>
    <property type="match status" value="1"/>
</dbReference>
<feature type="binding site" evidence="8">
    <location>
        <position position="167"/>
    </location>
    <ligand>
        <name>substrate</name>
    </ligand>
</feature>
<dbReference type="Gene3D" id="3.30.420.40">
    <property type="match status" value="2"/>
</dbReference>
<keyword evidence="11" id="KW-1185">Reference proteome</keyword>
<dbReference type="FunFam" id="3.30.420.40:FF:000012">
    <property type="entry name" value="tRNA N6-adenosine threonylcarbamoyltransferase"/>
    <property type="match status" value="1"/>
</dbReference>
<comment type="catalytic activity">
    <reaction evidence="7 8">
        <text>L-threonylcarbamoyladenylate + adenosine(37) in tRNA = N(6)-L-threonylcarbamoyladenosine(37) in tRNA + AMP + H(+)</text>
        <dbReference type="Rhea" id="RHEA:37059"/>
        <dbReference type="Rhea" id="RHEA-COMP:10162"/>
        <dbReference type="Rhea" id="RHEA-COMP:10163"/>
        <dbReference type="ChEBI" id="CHEBI:15378"/>
        <dbReference type="ChEBI" id="CHEBI:73682"/>
        <dbReference type="ChEBI" id="CHEBI:74411"/>
        <dbReference type="ChEBI" id="CHEBI:74418"/>
        <dbReference type="ChEBI" id="CHEBI:456215"/>
        <dbReference type="EC" id="2.3.1.234"/>
    </reaction>
</comment>
<dbReference type="Proteomes" id="UP000282930">
    <property type="component" value="Chromosome"/>
</dbReference>
<protein>
    <recommendedName>
        <fullName evidence="8">tRNA N6-adenosine threonylcarbamoyltransferase</fullName>
        <ecNumber evidence="8">2.3.1.234</ecNumber>
    </recommendedName>
    <alternativeName>
        <fullName evidence="8">N6-L-threonylcarbamoyladenine synthase</fullName>
        <shortName evidence="8">t(6)A synthase</shortName>
    </alternativeName>
    <alternativeName>
        <fullName evidence="8">t(6)A37 threonylcarbamoyladenosine biosynthesis protein TsaD</fullName>
    </alternativeName>
    <alternativeName>
        <fullName evidence="8">tRNA threonylcarbamoyladenosine biosynthesis protein TsaD</fullName>
    </alternativeName>
</protein>
<organism evidence="10 11">
    <name type="scientific">Caldicellulosiruptor changbaiensis</name>
    <dbReference type="NCBI Taxonomy" id="1222016"/>
    <lineage>
        <taxon>Bacteria</taxon>
        <taxon>Bacillati</taxon>
        <taxon>Bacillota</taxon>
        <taxon>Bacillota incertae sedis</taxon>
        <taxon>Caldicellulosiruptorales</taxon>
        <taxon>Caldicellulosiruptoraceae</taxon>
        <taxon>Caldicellulosiruptor</taxon>
    </lineage>
</organism>
<evidence type="ECO:0000256" key="5">
    <source>
        <dbReference type="ARBA" id="ARBA00023004"/>
    </source>
</evidence>
<feature type="binding site" evidence="8">
    <location>
        <position position="184"/>
    </location>
    <ligand>
        <name>substrate</name>
    </ligand>
</feature>
<dbReference type="HAMAP" id="MF_01445">
    <property type="entry name" value="TsaD"/>
    <property type="match status" value="1"/>
</dbReference>
<comment type="function">
    <text evidence="8">Required for the formation of a threonylcarbamoyl group on adenosine at position 37 (t(6)A37) in tRNAs that read codons beginning with adenine. Is involved in the transfer of the threonylcarbamoyl moiety of threonylcarbamoyl-AMP (TC-AMP) to the N6 group of A37, together with TsaE and TsaB. TsaD likely plays a direct catalytic role in this reaction.</text>
</comment>
<feature type="binding site" evidence="8">
    <location>
        <position position="111"/>
    </location>
    <ligand>
        <name>Fe cation</name>
        <dbReference type="ChEBI" id="CHEBI:24875"/>
    </ligand>
</feature>
<name>A0A3T0D6U3_9FIRM</name>
<feature type="binding site" evidence="8">
    <location>
        <position position="272"/>
    </location>
    <ligand>
        <name>substrate</name>
    </ligand>
</feature>
<reference evidence="10 11" key="1">
    <citation type="submission" date="2018-12" db="EMBL/GenBank/DDBJ databases">
        <title>Genome sequence from the cellulolytic species, Caldicellulosiruptor changbaiensis.</title>
        <authorList>
            <person name="Blumer-Schuette S.E."/>
            <person name="Mendoza C."/>
        </authorList>
    </citation>
    <scope>NUCLEOTIDE SEQUENCE [LARGE SCALE GENOMIC DNA]</scope>
    <source>
        <strain evidence="10 11">CBS-Z</strain>
    </source>
</reference>
<keyword evidence="2 8" id="KW-0808">Transferase</keyword>
<dbReference type="GO" id="GO:0061711">
    <property type="term" value="F:tRNA N(6)-L-threonylcarbamoyladenine synthase activity"/>
    <property type="evidence" value="ECO:0007669"/>
    <property type="project" value="UniProtKB-EC"/>
</dbReference>
<dbReference type="PANTHER" id="PTHR11735:SF6">
    <property type="entry name" value="TRNA N6-ADENOSINE THREONYLCARBAMOYLTRANSFERASE, MITOCHONDRIAL"/>
    <property type="match status" value="1"/>
</dbReference>
<keyword evidence="1 8" id="KW-0963">Cytoplasm</keyword>
<dbReference type="AlphaFoldDB" id="A0A3T0D6U3"/>
<feature type="domain" description="Gcp-like" evidence="9">
    <location>
        <begin position="23"/>
        <end position="306"/>
    </location>
</feature>
<dbReference type="PANTHER" id="PTHR11735">
    <property type="entry name" value="TRNA N6-ADENOSINE THREONYLCARBAMOYLTRANSFERASE"/>
    <property type="match status" value="1"/>
</dbReference>
<dbReference type="CDD" id="cd24133">
    <property type="entry name" value="ASKHA_NBD_TsaD_bac"/>
    <property type="match status" value="1"/>
</dbReference>
<comment type="cofactor">
    <cofactor evidence="8">
        <name>Fe(2+)</name>
        <dbReference type="ChEBI" id="CHEBI:29033"/>
    </cofactor>
    <text evidence="8">Binds 1 Fe(2+) ion per subunit.</text>
</comment>
<evidence type="ECO:0000256" key="2">
    <source>
        <dbReference type="ARBA" id="ARBA00022679"/>
    </source>
</evidence>
<keyword evidence="5 8" id="KW-0408">Iron</keyword>
<feature type="binding site" evidence="8">
    <location>
        <position position="300"/>
    </location>
    <ligand>
        <name>Fe cation</name>
        <dbReference type="ChEBI" id="CHEBI:24875"/>
    </ligand>
</feature>
<evidence type="ECO:0000313" key="10">
    <source>
        <dbReference type="EMBL" id="AZT90831.1"/>
    </source>
</evidence>
<dbReference type="Pfam" id="PF00814">
    <property type="entry name" value="TsaD"/>
    <property type="match status" value="1"/>
</dbReference>
<evidence type="ECO:0000313" key="11">
    <source>
        <dbReference type="Proteomes" id="UP000282930"/>
    </source>
</evidence>
<dbReference type="GO" id="GO:0002949">
    <property type="term" value="P:tRNA threonylcarbamoyladenosine modification"/>
    <property type="evidence" value="ECO:0007669"/>
    <property type="project" value="UniProtKB-UniRule"/>
</dbReference>
<accession>A0A3T0D6U3</accession>
<dbReference type="SUPFAM" id="SSF53067">
    <property type="entry name" value="Actin-like ATPase domain"/>
    <property type="match status" value="2"/>
</dbReference>
<evidence type="ECO:0000256" key="1">
    <source>
        <dbReference type="ARBA" id="ARBA00022490"/>
    </source>
</evidence>
<keyword evidence="4 8" id="KW-0479">Metal-binding</keyword>
<evidence type="ECO:0000256" key="3">
    <source>
        <dbReference type="ARBA" id="ARBA00022694"/>
    </source>
</evidence>
<comment type="similarity">
    <text evidence="8">Belongs to the KAE1 / TsaD family.</text>
</comment>
<dbReference type="KEGG" id="ccha:ELD05_09355"/>
<sequence length="336" mass="36869">MLVLGIETSCDETAAAIVKDGREVLSNIVYSQIEIHNQFGGVVPEIASRKHVEKISYVADMALKEANIDIDKIDAVAATYGPGLVGSLLVGLSFAKALSYARKIPFIAINHIEGHIYANFITYPKLKPPLIVLVVSGGHTNLIILEDFDRYKVIGKTRDDAAGEAFDKIARYLGLGYPGGPAIDKVARHGNEEKYKYPSADVEEYNFSFSGLKSAVINHVHTLNQRRENFKVEDVAASFQKAVVDTLVEKTIKLSLESNIKRVAIAGGVAANSKLREELSKRCSEHQIEFYVPDFKYCTDNAAMIASAGYFKLIKGQTSSYSTNAVPYISLVSKKE</sequence>
<dbReference type="InterPro" id="IPR043129">
    <property type="entry name" value="ATPase_NBD"/>
</dbReference>
<feature type="binding site" evidence="8">
    <location>
        <begin position="134"/>
        <end position="138"/>
    </location>
    <ligand>
        <name>substrate</name>
    </ligand>
</feature>
<keyword evidence="3 8" id="KW-0819">tRNA processing</keyword>
<gene>
    <name evidence="8 10" type="primary">tsaD</name>
    <name evidence="10" type="ORF">ELD05_09355</name>
</gene>
<dbReference type="NCBIfam" id="TIGR00329">
    <property type="entry name" value="gcp_kae1"/>
    <property type="match status" value="1"/>
</dbReference>
<dbReference type="EMBL" id="CP034791">
    <property type="protein sequence ID" value="AZT90831.1"/>
    <property type="molecule type" value="Genomic_DNA"/>
</dbReference>
<dbReference type="InterPro" id="IPR022450">
    <property type="entry name" value="TsaD"/>
</dbReference>
<dbReference type="GO" id="GO:0005506">
    <property type="term" value="F:iron ion binding"/>
    <property type="evidence" value="ECO:0007669"/>
    <property type="project" value="UniProtKB-UniRule"/>
</dbReference>
<evidence type="ECO:0000256" key="7">
    <source>
        <dbReference type="ARBA" id="ARBA00048117"/>
    </source>
</evidence>
<dbReference type="InterPro" id="IPR000905">
    <property type="entry name" value="Gcp-like_dom"/>
</dbReference>
<dbReference type="InterPro" id="IPR017861">
    <property type="entry name" value="KAE1/TsaD"/>
</dbReference>
<dbReference type="NCBIfam" id="TIGR03723">
    <property type="entry name" value="T6A_TsaD_YgjD"/>
    <property type="match status" value="1"/>
</dbReference>
<dbReference type="RefSeq" id="WP_127352213.1">
    <property type="nucleotide sequence ID" value="NZ_CP034791.1"/>
</dbReference>
<feature type="binding site" evidence="8">
    <location>
        <position position="115"/>
    </location>
    <ligand>
        <name>Fe cation</name>
        <dbReference type="ChEBI" id="CHEBI:24875"/>
    </ligand>
</feature>
<feature type="binding site" evidence="8">
    <location>
        <position position="180"/>
    </location>
    <ligand>
        <name>substrate</name>
    </ligand>
</feature>
<keyword evidence="6 8" id="KW-0012">Acyltransferase</keyword>